<feature type="region of interest" description="Disordered" evidence="1">
    <location>
        <begin position="436"/>
        <end position="458"/>
    </location>
</feature>
<sequence length="768" mass="80791">MSTKKEDFDVSDTALADSPSDGDGTRDSGPKKLNGISPVESLQESKENGRLKFYKDGFLCLELSHREDGERPKWVSVSKDRTFWPPRVVTNGSTSSVNPSTPGMESSSSPSDAEESSFSPWPPPVSVPSASKLPSACRKKRRKQTLPFSLHLKRQTVVEKVIDARGVKGEPCSSPVPSSPIVPTVKEEVPDEESPEVDNPPPYNASLRKCDTFFMRPSTTFKFKRKRRRYRRLPWLTPLPERTRRKGSELSSSCLANVLTRLQASAAARLLQSSPPKVRSTPSPRKSQMVYPVGVSRVTTAGTVGLPVATCVGSPSTPSPKLPVDLTSPGATPGSMSPSRKRVLQRATRDGSKSPSGVPLKKRESGSSMAHPQPSSPTSAFSLHPSLRSSPSPSSSSSSTGGKRPHPVSSSPLSMSCHNRSSNKLVSSFSIASILREEPSSSNPSSPSPTSTPAPAPHPAFMLPFAYPQFYPPPFSTSASTSPSSTPTTSTVPQSPSFHPSTAAFLSMYSPLAAAMLSPVATAGGAALSPLPISPLTAFSLSCGSAGILASANPGRPAPSSNTSPSSLTSATSNSSPSSSTSSHSSSKRSRHLPTSAHLQSPSKGGELTPSNSPSTRGGGSSQDSHQHFPPSLSSPLSSSSTNSLASNSSSSSLSRRRDRTLTPSSSPRDSKASPLLDTTLLASSPPLSSRKKTIPCDPTPTPPPSPLRHHAVFARGAPPSHHHWWPHSPPSRPPPPAHLASPSLPNSPPPSLPLDLSSGSRSGTDMK</sequence>
<evidence type="ECO:0000313" key="2">
    <source>
        <dbReference type="EMBL" id="CAD7224094.1"/>
    </source>
</evidence>
<feature type="compositionally biased region" description="Polar residues" evidence="1">
    <location>
        <begin position="408"/>
        <end position="419"/>
    </location>
</feature>
<feature type="compositionally biased region" description="Pro residues" evidence="1">
    <location>
        <begin position="698"/>
        <end position="707"/>
    </location>
</feature>
<dbReference type="EMBL" id="OB660307">
    <property type="protein sequence ID" value="CAD7224094.1"/>
    <property type="molecule type" value="Genomic_DNA"/>
</dbReference>
<feature type="compositionally biased region" description="Pro residues" evidence="1">
    <location>
        <begin position="446"/>
        <end position="458"/>
    </location>
</feature>
<feature type="compositionally biased region" description="Polar residues" evidence="1">
    <location>
        <begin position="597"/>
        <end position="616"/>
    </location>
</feature>
<accession>A0A7R8ZJS1</accession>
<reference evidence="2" key="1">
    <citation type="submission" date="2020-11" db="EMBL/GenBank/DDBJ databases">
        <authorList>
            <person name="Tran Van P."/>
        </authorList>
    </citation>
    <scope>NUCLEOTIDE SEQUENCE</scope>
</reference>
<feature type="compositionally biased region" description="Low complexity" evidence="1">
    <location>
        <begin position="630"/>
        <end position="654"/>
    </location>
</feature>
<feature type="compositionally biased region" description="Pro residues" evidence="1">
    <location>
        <begin position="728"/>
        <end position="738"/>
    </location>
</feature>
<feature type="region of interest" description="Disordered" evidence="1">
    <location>
        <begin position="476"/>
        <end position="497"/>
    </location>
</feature>
<feature type="region of interest" description="Disordered" evidence="1">
    <location>
        <begin position="313"/>
        <end position="419"/>
    </location>
</feature>
<organism evidence="2">
    <name type="scientific">Cyprideis torosa</name>
    <dbReference type="NCBI Taxonomy" id="163714"/>
    <lineage>
        <taxon>Eukaryota</taxon>
        <taxon>Metazoa</taxon>
        <taxon>Ecdysozoa</taxon>
        <taxon>Arthropoda</taxon>
        <taxon>Crustacea</taxon>
        <taxon>Oligostraca</taxon>
        <taxon>Ostracoda</taxon>
        <taxon>Podocopa</taxon>
        <taxon>Podocopida</taxon>
        <taxon>Cytherocopina</taxon>
        <taxon>Cytheroidea</taxon>
        <taxon>Cytherideidae</taxon>
        <taxon>Cyprideis</taxon>
    </lineage>
</organism>
<gene>
    <name evidence="2" type="ORF">CTOB1V02_LOCUS2064</name>
</gene>
<feature type="compositionally biased region" description="Low complexity" evidence="1">
    <location>
        <begin position="558"/>
        <end position="585"/>
    </location>
</feature>
<feature type="region of interest" description="Disordered" evidence="1">
    <location>
        <begin position="552"/>
        <end position="768"/>
    </location>
</feature>
<feature type="compositionally biased region" description="Low complexity" evidence="1">
    <location>
        <begin position="754"/>
        <end position="768"/>
    </location>
</feature>
<evidence type="ECO:0000256" key="1">
    <source>
        <dbReference type="SAM" id="MobiDB-lite"/>
    </source>
</evidence>
<feature type="region of interest" description="Disordered" evidence="1">
    <location>
        <begin position="84"/>
        <end position="144"/>
    </location>
</feature>
<dbReference type="OrthoDB" id="2328924at2759"/>
<feature type="compositionally biased region" description="Low complexity" evidence="1">
    <location>
        <begin position="173"/>
        <end position="183"/>
    </location>
</feature>
<feature type="region of interest" description="Disordered" evidence="1">
    <location>
        <begin position="1"/>
        <end position="47"/>
    </location>
</feature>
<protein>
    <submittedName>
        <fullName evidence="2">Uncharacterized protein</fullName>
    </submittedName>
</protein>
<feature type="compositionally biased region" description="Low complexity" evidence="1">
    <location>
        <begin position="382"/>
        <end position="399"/>
    </location>
</feature>
<feature type="compositionally biased region" description="Low complexity" evidence="1">
    <location>
        <begin position="99"/>
        <end position="119"/>
    </location>
</feature>
<feature type="compositionally biased region" description="Low complexity" evidence="1">
    <location>
        <begin position="662"/>
        <end position="689"/>
    </location>
</feature>
<name>A0A7R8ZJS1_9CRUS</name>
<dbReference type="AlphaFoldDB" id="A0A7R8ZJS1"/>
<feature type="region of interest" description="Disordered" evidence="1">
    <location>
        <begin position="270"/>
        <end position="290"/>
    </location>
</feature>
<feature type="region of interest" description="Disordered" evidence="1">
    <location>
        <begin position="167"/>
        <end position="203"/>
    </location>
</feature>
<proteinExistence type="predicted"/>